<name>A0A9Q9EQJ7_9PEZI</name>
<dbReference type="GO" id="GO:0005524">
    <property type="term" value="F:ATP binding"/>
    <property type="evidence" value="ECO:0007669"/>
    <property type="project" value="InterPro"/>
</dbReference>
<reference evidence="2" key="1">
    <citation type="submission" date="2022-06" db="EMBL/GenBank/DDBJ databases">
        <title>Complete genome sequences of two strains of the flax pathogen Septoria linicola.</title>
        <authorList>
            <person name="Lapalu N."/>
            <person name="Simon A."/>
            <person name="Demenou B."/>
            <person name="Paumier D."/>
            <person name="Guillot M.-P."/>
            <person name="Gout L."/>
            <person name="Valade R."/>
        </authorList>
    </citation>
    <scope>NUCLEOTIDE SEQUENCE</scope>
    <source>
        <strain evidence="2">SE15195</strain>
    </source>
</reference>
<keyword evidence="3" id="KW-1185">Reference proteome</keyword>
<dbReference type="Proteomes" id="UP001056384">
    <property type="component" value="Chromosome 11"/>
</dbReference>
<dbReference type="CDD" id="cd19481">
    <property type="entry name" value="RecA-like_protease"/>
    <property type="match status" value="1"/>
</dbReference>
<dbReference type="SMART" id="SM00382">
    <property type="entry name" value="AAA"/>
    <property type="match status" value="1"/>
</dbReference>
<dbReference type="InterPro" id="IPR003593">
    <property type="entry name" value="AAA+_ATPase"/>
</dbReference>
<dbReference type="PANTHER" id="PTHR23077:SF132">
    <property type="entry name" value="ATP-DEPENDENT ZN PROTEASE"/>
    <property type="match status" value="1"/>
</dbReference>
<dbReference type="GO" id="GO:0016887">
    <property type="term" value="F:ATP hydrolysis activity"/>
    <property type="evidence" value="ECO:0007669"/>
    <property type="project" value="InterPro"/>
</dbReference>
<dbReference type="Pfam" id="PF00004">
    <property type="entry name" value="AAA"/>
    <property type="match status" value="1"/>
</dbReference>
<evidence type="ECO:0000313" key="2">
    <source>
        <dbReference type="EMBL" id="USW58844.1"/>
    </source>
</evidence>
<dbReference type="GO" id="GO:1990275">
    <property type="term" value="F:preribosome binding"/>
    <property type="evidence" value="ECO:0007669"/>
    <property type="project" value="TreeGrafter"/>
</dbReference>
<dbReference type="InterPro" id="IPR003959">
    <property type="entry name" value="ATPase_AAA_core"/>
</dbReference>
<protein>
    <submittedName>
        <fullName evidence="2">AAA+ ATPase domain, ATPase, AAA-type, core</fullName>
    </submittedName>
</protein>
<dbReference type="PANTHER" id="PTHR23077">
    <property type="entry name" value="AAA-FAMILY ATPASE"/>
    <property type="match status" value="1"/>
</dbReference>
<accession>A0A9Q9EQJ7</accession>
<dbReference type="OrthoDB" id="2115716at2759"/>
<dbReference type="GO" id="GO:0005634">
    <property type="term" value="C:nucleus"/>
    <property type="evidence" value="ECO:0007669"/>
    <property type="project" value="TreeGrafter"/>
</dbReference>
<dbReference type="InterPro" id="IPR050168">
    <property type="entry name" value="AAA_ATPase_domain"/>
</dbReference>
<dbReference type="SUPFAM" id="SSF52540">
    <property type="entry name" value="P-loop containing nucleoside triphosphate hydrolases"/>
    <property type="match status" value="1"/>
</dbReference>
<sequence>MGDPGQSSISTTTIFELFKSNFTRPHEYGELIVHDALRNLYPAQHITVVKDSDANLFDYADAGHAEAKLLRDDDDFLALRHYAAPATRMEGGDGKLSERVRFGMYAYRHQSNEFIILRAEWYLQYGYDHRQKMNFILSPKAANGRQDHSAAADQLVTAAGKWSAELHDEVYVFDQGSWFKDKSLWTAVQTATWDDVILDPEMKANIIKDVEGFFASRAIYEEYSVPWKRGLIFHGTPGCGKTISIKALMNSLQQSDVVSLYVKTLSACQGEEYSIRAIFSMARKMAPCMLIFEDLDSLVVDKVRSYFLNEVDGLERNDGILMCGSTNHLEKLDPAISKRPSRFDRKYHFRLPGEQERMAYCNYWRKKLEKNSNIEYHEDIAGILAHLTEGFSFAYLKELFVQTLLTIVGGRADADEEDDYDHISEAVKDSEAFDTVTGAGSIDGEEAVISEQTPSNRQIPDVTIPDHLQSNTLMRVLHRQVKVLWREMDNTTDEIHDKPKVGTSDRAARLAGRRRIRREVQATPI</sequence>
<feature type="domain" description="AAA+ ATPase" evidence="1">
    <location>
        <begin position="227"/>
        <end position="353"/>
    </location>
</feature>
<dbReference type="AlphaFoldDB" id="A0A9Q9EQJ7"/>
<evidence type="ECO:0000313" key="3">
    <source>
        <dbReference type="Proteomes" id="UP001056384"/>
    </source>
</evidence>
<proteinExistence type="predicted"/>
<dbReference type="InterPro" id="IPR027417">
    <property type="entry name" value="P-loop_NTPase"/>
</dbReference>
<gene>
    <name evidence="2" type="ORF">Slin15195_G121630</name>
</gene>
<dbReference type="Gene3D" id="3.40.50.300">
    <property type="entry name" value="P-loop containing nucleotide triphosphate hydrolases"/>
    <property type="match status" value="1"/>
</dbReference>
<dbReference type="GO" id="GO:0003723">
    <property type="term" value="F:RNA binding"/>
    <property type="evidence" value="ECO:0007669"/>
    <property type="project" value="TreeGrafter"/>
</dbReference>
<dbReference type="EMBL" id="CP099428">
    <property type="protein sequence ID" value="USW58844.1"/>
    <property type="molecule type" value="Genomic_DNA"/>
</dbReference>
<organism evidence="2 3">
    <name type="scientific">Septoria linicola</name>
    <dbReference type="NCBI Taxonomy" id="215465"/>
    <lineage>
        <taxon>Eukaryota</taxon>
        <taxon>Fungi</taxon>
        <taxon>Dikarya</taxon>
        <taxon>Ascomycota</taxon>
        <taxon>Pezizomycotina</taxon>
        <taxon>Dothideomycetes</taxon>
        <taxon>Dothideomycetidae</taxon>
        <taxon>Mycosphaerellales</taxon>
        <taxon>Mycosphaerellaceae</taxon>
        <taxon>Septoria</taxon>
    </lineage>
</organism>
<evidence type="ECO:0000259" key="1">
    <source>
        <dbReference type="SMART" id="SM00382"/>
    </source>
</evidence>
<dbReference type="Gene3D" id="1.10.8.60">
    <property type="match status" value="1"/>
</dbReference>
<dbReference type="GO" id="GO:0042254">
    <property type="term" value="P:ribosome biogenesis"/>
    <property type="evidence" value="ECO:0007669"/>
    <property type="project" value="TreeGrafter"/>
</dbReference>